<evidence type="ECO:0000259" key="3">
    <source>
        <dbReference type="Pfam" id="PF07969"/>
    </source>
</evidence>
<gene>
    <name evidence="4" type="primary">nfdA</name>
    <name evidence="4" type="ORF">Ljor_2457</name>
</gene>
<keyword evidence="5" id="KW-1185">Reference proteome</keyword>
<dbReference type="OrthoDB" id="5734927at2"/>
<dbReference type="PANTHER" id="PTHR22642:SF2">
    <property type="entry name" value="PROTEIN LONG AFTER FAR-RED 3"/>
    <property type="match status" value="1"/>
</dbReference>
<dbReference type="AlphaFoldDB" id="A0A0W0VDG5"/>
<dbReference type="EMBL" id="LNYJ01000011">
    <property type="protein sequence ID" value="KTD18151.1"/>
    <property type="molecule type" value="Genomic_DNA"/>
</dbReference>
<dbReference type="Pfam" id="PF07969">
    <property type="entry name" value="Amidohydro_3"/>
    <property type="match status" value="1"/>
</dbReference>
<dbReference type="SUPFAM" id="SSF51338">
    <property type="entry name" value="Composite domain of metallo-dependent hydrolases"/>
    <property type="match status" value="1"/>
</dbReference>
<name>A0A0W0VDG5_9GAMM</name>
<dbReference type="GO" id="GO:0016810">
    <property type="term" value="F:hydrolase activity, acting on carbon-nitrogen (but not peptide) bonds"/>
    <property type="evidence" value="ECO:0007669"/>
    <property type="project" value="InterPro"/>
</dbReference>
<dbReference type="Gene3D" id="3.20.20.140">
    <property type="entry name" value="Metal-dependent hydrolases"/>
    <property type="match status" value="1"/>
</dbReference>
<sequence length="551" mass="60510">MRNGLFFNVTCVSFLFSSMVFSADLAKGYLLCRDASTLIVNAKFITLNPSQPEATAVAVRHGRLVAVGEQSQILAHCRGNESQVIDLKGAFVVPGFIDTHSKFILYGWLSQQPGYEQPTTTTKQLLETLKNKPLNEEGWLIASNYNPVNVNDEALNKVLLDEHLKDKPCLVFYSSGNEVLLNQAAIEKLSSQDRAKDLKINAQGLISGKDLKRLLSLLIDKNKATLAIQKASKYYTQQGYTTVTETMVNQPWLAAYEHAAEQANSLDIIFNPDDASDKRLLEIIYQDNPRFYIGPLLMQIDGEVEDGAAFFTKPYLKSAVEPNAIWPGTLRVTKKELEDALNNSAKENTSLALEVNGDAALDLVLNAAIKTRGNAPDLLVFNAPLLRNDQLQRLQQLGIKLSWYAPYIYLHSAELCNLLNNPGALFDNLSFSSAPHLLNGISIQANSPSTPPVPLQMLSLLQNSSLSGKAQSCLKPPKLQLSPEALLGTLTINAAKAFNLQQDKGTLEVGKLADMAILNGNPLQQRGLQNLNVLGTISRGKLQWNQVPSVE</sequence>
<accession>A0A0W0VDG5</accession>
<feature type="domain" description="Amidohydrolase-related" evidence="2">
    <location>
        <begin position="471"/>
        <end position="541"/>
    </location>
</feature>
<comment type="caution">
    <text evidence="4">The sequence shown here is derived from an EMBL/GenBank/DDBJ whole genome shotgun (WGS) entry which is preliminary data.</text>
</comment>
<dbReference type="Proteomes" id="UP000055035">
    <property type="component" value="Unassembled WGS sequence"/>
</dbReference>
<dbReference type="PANTHER" id="PTHR22642">
    <property type="entry name" value="IMIDAZOLONEPROPIONASE"/>
    <property type="match status" value="1"/>
</dbReference>
<reference evidence="4 5" key="1">
    <citation type="submission" date="2015-11" db="EMBL/GenBank/DDBJ databases">
        <title>Genomic analysis of 38 Legionella species identifies large and diverse effector repertoires.</title>
        <authorList>
            <person name="Burstein D."/>
            <person name="Amaro F."/>
            <person name="Zusman T."/>
            <person name="Lifshitz Z."/>
            <person name="Cohen O."/>
            <person name="Gilbert J.A."/>
            <person name="Pupko T."/>
            <person name="Shuman H.A."/>
            <person name="Segal G."/>
        </authorList>
    </citation>
    <scope>NUCLEOTIDE SEQUENCE [LARGE SCALE GENOMIC DNA]</scope>
    <source>
        <strain evidence="4 5">BL-540</strain>
    </source>
</reference>
<dbReference type="PATRIC" id="fig|456.5.peg.2644"/>
<dbReference type="RefSeq" id="WP_058471837.1">
    <property type="nucleotide sequence ID" value="NZ_CAAAIC010000001.1"/>
</dbReference>
<dbReference type="Pfam" id="PF01979">
    <property type="entry name" value="Amidohydro_1"/>
    <property type="match status" value="1"/>
</dbReference>
<dbReference type="InterPro" id="IPR011059">
    <property type="entry name" value="Metal-dep_hydrolase_composite"/>
</dbReference>
<keyword evidence="4" id="KW-0378">Hydrolase</keyword>
<dbReference type="InterPro" id="IPR013108">
    <property type="entry name" value="Amidohydro_3"/>
</dbReference>
<dbReference type="EC" id="3.5.1.91" evidence="4"/>
<organism evidence="4 5">
    <name type="scientific">Legionella jordanis</name>
    <dbReference type="NCBI Taxonomy" id="456"/>
    <lineage>
        <taxon>Bacteria</taxon>
        <taxon>Pseudomonadati</taxon>
        <taxon>Pseudomonadota</taxon>
        <taxon>Gammaproteobacteria</taxon>
        <taxon>Legionellales</taxon>
        <taxon>Legionellaceae</taxon>
        <taxon>Legionella</taxon>
    </lineage>
</organism>
<dbReference type="STRING" id="456.Ljor_2457"/>
<proteinExistence type="predicted"/>
<evidence type="ECO:0000313" key="5">
    <source>
        <dbReference type="Proteomes" id="UP000055035"/>
    </source>
</evidence>
<feature type="signal peptide" evidence="1">
    <location>
        <begin position="1"/>
        <end position="22"/>
    </location>
</feature>
<evidence type="ECO:0000256" key="1">
    <source>
        <dbReference type="SAM" id="SignalP"/>
    </source>
</evidence>
<dbReference type="InterPro" id="IPR006680">
    <property type="entry name" value="Amidohydro-rel"/>
</dbReference>
<feature type="chain" id="PRO_5006914715" evidence="1">
    <location>
        <begin position="23"/>
        <end position="551"/>
    </location>
</feature>
<evidence type="ECO:0000313" key="4">
    <source>
        <dbReference type="EMBL" id="KTD18151.1"/>
    </source>
</evidence>
<evidence type="ECO:0000259" key="2">
    <source>
        <dbReference type="Pfam" id="PF01979"/>
    </source>
</evidence>
<dbReference type="Gene3D" id="2.30.40.10">
    <property type="entry name" value="Urease, subunit C, domain 1"/>
    <property type="match status" value="1"/>
</dbReference>
<protein>
    <submittedName>
        <fullName evidence="4">N-substituted formamide deformylase</fullName>
        <ecNumber evidence="4">3.5.1.91</ecNumber>
    </submittedName>
</protein>
<keyword evidence="1" id="KW-0732">Signal</keyword>
<feature type="domain" description="Amidohydrolase 3" evidence="3">
    <location>
        <begin position="83"/>
        <end position="404"/>
    </location>
</feature>
<dbReference type="Gene3D" id="3.10.310.70">
    <property type="match status" value="1"/>
</dbReference>